<dbReference type="Gene3D" id="1.10.1200.10">
    <property type="entry name" value="ACP-like"/>
    <property type="match status" value="2"/>
</dbReference>
<dbReference type="GO" id="GO:0004315">
    <property type="term" value="F:3-oxoacyl-[acyl-carrier-protein] synthase activity"/>
    <property type="evidence" value="ECO:0007669"/>
    <property type="project" value="InterPro"/>
</dbReference>
<evidence type="ECO:0000259" key="8">
    <source>
        <dbReference type="PROSITE" id="PS52004"/>
    </source>
</evidence>
<dbReference type="InterPro" id="IPR020841">
    <property type="entry name" value="PKS_Beta-ketoAc_synthase_dom"/>
</dbReference>
<dbReference type="CDD" id="cd00833">
    <property type="entry name" value="PKS"/>
    <property type="match status" value="1"/>
</dbReference>
<proteinExistence type="predicted"/>
<dbReference type="InterPro" id="IPR009081">
    <property type="entry name" value="PP-bd_ACP"/>
</dbReference>
<feature type="domain" description="PKS/mFAS DH" evidence="9">
    <location>
        <begin position="1289"/>
        <end position="1594"/>
    </location>
</feature>
<dbReference type="Gene3D" id="3.10.129.110">
    <property type="entry name" value="Polyketide synthase dehydratase"/>
    <property type="match status" value="1"/>
</dbReference>
<dbReference type="Gene3D" id="3.40.47.10">
    <property type="match status" value="1"/>
</dbReference>
<feature type="domain" description="Carrier" evidence="7">
    <location>
        <begin position="1636"/>
        <end position="1713"/>
    </location>
</feature>
<dbReference type="InterPro" id="IPR042104">
    <property type="entry name" value="PKS_dehydratase_sf"/>
</dbReference>
<dbReference type="InterPro" id="IPR020806">
    <property type="entry name" value="PKS_PP-bd"/>
</dbReference>
<dbReference type="Proteomes" id="UP000469558">
    <property type="component" value="Unassembled WGS sequence"/>
</dbReference>
<dbReference type="InterPro" id="IPR016039">
    <property type="entry name" value="Thiolase-like"/>
</dbReference>
<comment type="caution">
    <text evidence="10">The sequence shown here is derived from an EMBL/GenBank/DDBJ whole genome shotgun (WGS) entry which is preliminary data.</text>
</comment>
<dbReference type="InterPro" id="IPR050091">
    <property type="entry name" value="PKS_NRPS_Biosynth_Enz"/>
</dbReference>
<dbReference type="Pfam" id="PF00550">
    <property type="entry name" value="PP-binding"/>
    <property type="match status" value="2"/>
</dbReference>
<dbReference type="FunFam" id="3.10.129.110:FF:000001">
    <property type="entry name" value="Sterigmatocystin biosynthesis polyketide synthase"/>
    <property type="match status" value="1"/>
</dbReference>
<keyword evidence="3" id="KW-0808">Transferase</keyword>
<dbReference type="EMBL" id="QGMK01000022">
    <property type="protein sequence ID" value="TVY85206.1"/>
    <property type="molecule type" value="Genomic_DNA"/>
</dbReference>
<evidence type="ECO:0000256" key="6">
    <source>
        <dbReference type="SAM" id="MobiDB-lite"/>
    </source>
</evidence>
<evidence type="ECO:0000259" key="7">
    <source>
        <dbReference type="PROSITE" id="PS50075"/>
    </source>
</evidence>
<dbReference type="Gene3D" id="3.30.70.250">
    <property type="entry name" value="Malonyl-CoA ACP transacylase, ACP-binding"/>
    <property type="match status" value="1"/>
</dbReference>
<dbReference type="PANTHER" id="PTHR43775:SF37">
    <property type="entry name" value="SI:DKEY-61P9.11"/>
    <property type="match status" value="1"/>
</dbReference>
<name>A0A8T9CJ26_9HELO</name>
<feature type="domain" description="Carrier" evidence="7">
    <location>
        <begin position="1752"/>
        <end position="1829"/>
    </location>
</feature>
<reference evidence="10 11" key="1">
    <citation type="submission" date="2018-05" db="EMBL/GenBank/DDBJ databases">
        <title>Genome sequencing and assembly of the regulated plant pathogen Lachnellula willkommii and related sister species for the development of diagnostic species identification markers.</title>
        <authorList>
            <person name="Giroux E."/>
            <person name="Bilodeau G."/>
        </authorList>
    </citation>
    <scope>NUCLEOTIDE SEQUENCE [LARGE SCALE GENOMIC DNA]</scope>
    <source>
        <strain evidence="10 11">CBS 268.59</strain>
    </source>
</reference>
<dbReference type="SMART" id="SM00827">
    <property type="entry name" value="PKS_AT"/>
    <property type="match status" value="1"/>
</dbReference>
<dbReference type="SMART" id="SM00825">
    <property type="entry name" value="PKS_KS"/>
    <property type="match status" value="1"/>
</dbReference>
<dbReference type="SMART" id="SM00823">
    <property type="entry name" value="PKS_PP"/>
    <property type="match status" value="2"/>
</dbReference>
<dbReference type="SMART" id="SM01294">
    <property type="entry name" value="PKS_PP_betabranch"/>
    <property type="match status" value="1"/>
</dbReference>
<accession>A0A8T9CJ26</accession>
<dbReference type="Pfam" id="PF00698">
    <property type="entry name" value="Acyl_transf_1"/>
    <property type="match status" value="1"/>
</dbReference>
<feature type="active site" description="Proton donor; for dehydratase activity" evidence="5">
    <location>
        <position position="1507"/>
    </location>
</feature>
<dbReference type="InterPro" id="IPR014031">
    <property type="entry name" value="Ketoacyl_synth_C"/>
</dbReference>
<feature type="region of interest" description="Disordered" evidence="6">
    <location>
        <begin position="1836"/>
        <end position="1884"/>
    </location>
</feature>
<dbReference type="SUPFAM" id="SSF53474">
    <property type="entry name" value="alpha/beta-Hydrolases"/>
    <property type="match status" value="1"/>
</dbReference>
<feature type="active site" description="Proton acceptor; for dehydratase activity" evidence="5">
    <location>
        <position position="1320"/>
    </location>
</feature>
<dbReference type="PROSITE" id="PS52004">
    <property type="entry name" value="KS3_2"/>
    <property type="match status" value="1"/>
</dbReference>
<evidence type="ECO:0000256" key="3">
    <source>
        <dbReference type="ARBA" id="ARBA00022679"/>
    </source>
</evidence>
<keyword evidence="1" id="KW-0596">Phosphopantetheine</keyword>
<dbReference type="InterPro" id="IPR001031">
    <property type="entry name" value="Thioesterase"/>
</dbReference>
<dbReference type="InterPro" id="IPR018201">
    <property type="entry name" value="Ketoacyl_synth_AS"/>
</dbReference>
<dbReference type="InterPro" id="IPR030918">
    <property type="entry name" value="PT_fungal_PKS"/>
</dbReference>
<dbReference type="Pfam" id="PF00975">
    <property type="entry name" value="Thioesterase"/>
    <property type="match status" value="1"/>
</dbReference>
<dbReference type="PROSITE" id="PS00606">
    <property type="entry name" value="KS3_1"/>
    <property type="match status" value="1"/>
</dbReference>
<keyword evidence="11" id="KW-1185">Reference proteome</keyword>
<dbReference type="InterPro" id="IPR036736">
    <property type="entry name" value="ACP-like_sf"/>
</dbReference>
<dbReference type="Pfam" id="PF22621">
    <property type="entry name" value="CurL-like_PKS_C"/>
    <property type="match status" value="1"/>
</dbReference>
<dbReference type="NCBIfam" id="TIGR04532">
    <property type="entry name" value="PT_fungal_PKS"/>
    <property type="match status" value="1"/>
</dbReference>
<evidence type="ECO:0000256" key="2">
    <source>
        <dbReference type="ARBA" id="ARBA00022553"/>
    </source>
</evidence>
<dbReference type="SUPFAM" id="SSF53901">
    <property type="entry name" value="Thiolase-like"/>
    <property type="match status" value="1"/>
</dbReference>
<sequence length="2140" mass="230893">MAGAFEVLLFGDETGDFREPLKKLCDRRKGVVFLHFIERLNETLRDEVHQQPRHVQDQIPPFTDIAELVKHYHESGKRNPILETTLACICQLASVIAYYDDHPSQYIVPADSAFVGLCTGLLAATAVSASQSLLGLVPIALKIIRVAFRIGVKVNGAAKRLSPSQDANVSQNWSTLVVGVQKEAAAAEIAQFNKIKGMPKASQAYVSSNSRDIATISGPPETLKALFLESESFRKRKSVQLDIYGPFHASHLYSAADIDEILLPITESNIKLITPLIPVISGATGESLPEVGMDQFMRTIVNEILIRPMSFDNILAAIASEAKDSGKSTCKVSSVGPSNAANSLVSALRAGTELEVNVGEQLGITASGAKVPNKSAKIAIVGMSGRFPSGADLESFWSVLEQGLDLHRRVPADRFDIDAHYDPTGKKKNTSITPYGCFIEEPGLFDPKFFNMSPREAYQTDPMQRLGITTAFEALEMSGFVANRTPSSMLNRVGTFYGQTSDDWRQVNAAETIDTYYIPGTIRAFAPGRINYHFKFSGPSYSVDTACSSSFSAIQLACTSLRAKECDTAVAGGLNVMTASDLFAGLSRAQFLSKTGSCKTFDDDADGFCRGDGVGTVILKRLEDAEMDNDPILGVILGVSTNHSANAVSITQPHPETQEILYKRILNDTGVDCNDVSYVEMHGTGTQAGDGAEMKSISNVFAPRNKLRAPGQTLHLGALKANIGHGEASAGVASLIKVLMMLKRNTIPPHVGIKGVINHTFPDDLEERGVRIAFKETPWVAPTGGKRRAYVNNFSAAGGNTGLLLEEAPSQISGDIDPRSTFVVAASGRTAVSLKKNIQKLVAFLDENPDTSLPSLSYTTMARRIQHPFRVSFPVTSISEAKAALLSASDDVVKAVSAKAPKVFFVFTGQGSHYPMLGQQLFEDSKQFRSDILDFDQVGRSQGFPSFLPLIDGSVTDMESLSSVVVQLGLSCIQMALARLWISWGISPSAVLGHSLGEYAALNISGVLSVSDTIFLVGRRAELLEENCTAGTHAMLAVGASLESIEKILVGEEPEVACINGPRETVISGLAKQMDSYSKTLKAAGLKCLVLPTAFAFHSTQVASILESFQKSASSITFQDPAVPVISPLLGEVVNDGDVFGPEYLSRHARETVDFQGALAKAKQDGLIAPNTVWIEIGPAPVCSAFIKSNLGTEMVTVPSLRKKEDVWKTITSGLSSLHRNGVDFDWNEVYRGYGSDHKVLLLPRYSFDTKNYWLDYHNDWALTKGDLIEAPTQKVKAIDRKVATTTVQKIVSENFGETITVVGESDLSEPQLNSAIFGHLVNGSGLVPSSIYSDMAITVAGYMYRKIHKSEGVGIDVRHLEISKPIIPKESKGKQIVRITATADKSLKLVTVNYNTPSSDGTWELHATCNVEFGDTKSWVADWSRVGYLIRSRMDVMAQGLKTGVTKKTDRAKTYELFSALVQYSKKYLGMKEVILDSKNFEASSIVEFQATDKDGEFEVNPYWIDNIAHISGFVLNGSDAVDSKKTVYISHGWESCRIARPLEAKKTYSNYVRMQADTKHTMVGDVYVFDKEDMVALITGVKFQAIPRAVLNKLLPPANGYKFSPAAKTDNVAIPKTITNTSAASVPTPMVNGTGGNAAVKEFVSIIAAELGMEPSELTDAAEFTDIGVDSLMSLSITGRIREELDMDVPVSLFTDHPTIGEAKAAILALKGPSQAPQAPVQEAIASVQEPTRAPVQEAPSAPMAHSSQGDAASAIAQIVSIIADELGEDPSDLADDAEFSDIGVDSLMSLSITGRIREELDLDVPVSLFTDYPTIGEAKAAVATLMGKTLNESAAPNGNAMPNGSATTNGTNGHATQEQSPAASEVKPRNEKANPPATSILLQGNPKKAKKILFLFPDGSGSATSYALFPTIAPGVCVYGLNCPFMKTPADYTNGIEGVAAQYLTEIKRRQPRGPYTFGGWSAGGVLAYQVACKLIEMGEKVDRLILIDSPCPIKLEPLPSSLLHFVDSMGLLGSQNSGRTPEWLIPHFEASVANLTAYNPQAMDARKAPKTFVIWARDGLCKNPEDQKMPRSADEAKSIAFLLDNRVDFGSNGWGKLVGEENITAVNTEGNHFTMIREPTVKKMAGLLRRGLGIDK</sequence>
<dbReference type="SUPFAM" id="SSF55048">
    <property type="entry name" value="Probable ACP-binding domain of malonyl-CoA ACP transacylase"/>
    <property type="match status" value="1"/>
</dbReference>
<feature type="compositionally biased region" description="Polar residues" evidence="6">
    <location>
        <begin position="1836"/>
        <end position="1865"/>
    </location>
</feature>
<dbReference type="Gene3D" id="3.40.50.1820">
    <property type="entry name" value="alpha/beta hydrolase"/>
    <property type="match status" value="1"/>
</dbReference>
<dbReference type="Pfam" id="PF02801">
    <property type="entry name" value="Ketoacyl-synt_C"/>
    <property type="match status" value="1"/>
</dbReference>
<organism evidence="10 11">
    <name type="scientific">Lachnellula suecica</name>
    <dbReference type="NCBI Taxonomy" id="602035"/>
    <lineage>
        <taxon>Eukaryota</taxon>
        <taxon>Fungi</taxon>
        <taxon>Dikarya</taxon>
        <taxon>Ascomycota</taxon>
        <taxon>Pezizomycotina</taxon>
        <taxon>Leotiomycetes</taxon>
        <taxon>Helotiales</taxon>
        <taxon>Lachnaceae</taxon>
        <taxon>Lachnellula</taxon>
    </lineage>
</organism>
<dbReference type="Pfam" id="PF14765">
    <property type="entry name" value="PS-DH"/>
    <property type="match status" value="1"/>
</dbReference>
<dbReference type="GO" id="GO:0004312">
    <property type="term" value="F:fatty acid synthase activity"/>
    <property type="evidence" value="ECO:0007669"/>
    <property type="project" value="TreeGrafter"/>
</dbReference>
<evidence type="ECO:0000256" key="1">
    <source>
        <dbReference type="ARBA" id="ARBA00022450"/>
    </source>
</evidence>
<dbReference type="InterPro" id="IPR016035">
    <property type="entry name" value="Acyl_Trfase/lysoPLipase"/>
</dbReference>
<dbReference type="SUPFAM" id="SSF52151">
    <property type="entry name" value="FabD/lysophospholipase-like"/>
    <property type="match status" value="2"/>
</dbReference>
<dbReference type="PROSITE" id="PS52019">
    <property type="entry name" value="PKS_MFAS_DH"/>
    <property type="match status" value="1"/>
</dbReference>
<evidence type="ECO:0000256" key="4">
    <source>
        <dbReference type="ARBA" id="ARBA00022737"/>
    </source>
</evidence>
<feature type="region of interest" description="N-terminal hotdog fold" evidence="5">
    <location>
        <begin position="1289"/>
        <end position="1419"/>
    </location>
</feature>
<dbReference type="InterPro" id="IPR049900">
    <property type="entry name" value="PKS_mFAS_DH"/>
</dbReference>
<dbReference type="GO" id="GO:0044550">
    <property type="term" value="P:secondary metabolite biosynthetic process"/>
    <property type="evidence" value="ECO:0007669"/>
    <property type="project" value="UniProtKB-ARBA"/>
</dbReference>
<dbReference type="SUPFAM" id="SSF47336">
    <property type="entry name" value="ACP-like"/>
    <property type="match status" value="2"/>
</dbReference>
<keyword evidence="4" id="KW-0677">Repeat</keyword>
<keyword evidence="2" id="KW-0597">Phosphoprotein</keyword>
<dbReference type="GO" id="GO:0031177">
    <property type="term" value="F:phosphopantetheine binding"/>
    <property type="evidence" value="ECO:0007669"/>
    <property type="project" value="InterPro"/>
</dbReference>
<evidence type="ECO:0000259" key="9">
    <source>
        <dbReference type="PROSITE" id="PS52019"/>
    </source>
</evidence>
<evidence type="ECO:0000256" key="5">
    <source>
        <dbReference type="PROSITE-ProRule" id="PRU01363"/>
    </source>
</evidence>
<evidence type="ECO:0000313" key="11">
    <source>
        <dbReference type="Proteomes" id="UP000469558"/>
    </source>
</evidence>
<dbReference type="FunFam" id="3.40.50.1820:FF:000116">
    <property type="entry name" value="Sterigmatocystin biosynthesis polyketide synthase"/>
    <property type="match status" value="1"/>
</dbReference>
<dbReference type="InterPro" id="IPR029058">
    <property type="entry name" value="AB_hydrolase_fold"/>
</dbReference>
<protein>
    <submittedName>
        <fullName evidence="10">Non-reducing polyketide synthase terA</fullName>
    </submittedName>
</protein>
<evidence type="ECO:0000313" key="10">
    <source>
        <dbReference type="EMBL" id="TVY85206.1"/>
    </source>
</evidence>
<dbReference type="InterPro" id="IPR032088">
    <property type="entry name" value="SAT"/>
</dbReference>
<dbReference type="Pfam" id="PF00109">
    <property type="entry name" value="ketoacyl-synt"/>
    <property type="match status" value="1"/>
</dbReference>
<feature type="region of interest" description="C-terminal hotdog fold" evidence="5">
    <location>
        <begin position="1447"/>
        <end position="1594"/>
    </location>
</feature>
<dbReference type="Gene3D" id="3.30.70.3290">
    <property type="match status" value="1"/>
</dbReference>
<dbReference type="InterPro" id="IPR014030">
    <property type="entry name" value="Ketoacyl_synth_N"/>
</dbReference>
<dbReference type="PROSITE" id="PS50075">
    <property type="entry name" value="CARRIER"/>
    <property type="match status" value="2"/>
</dbReference>
<dbReference type="Pfam" id="PF16073">
    <property type="entry name" value="SAT"/>
    <property type="match status" value="1"/>
</dbReference>
<dbReference type="Gene3D" id="3.40.366.10">
    <property type="entry name" value="Malonyl-Coenzyme A Acyl Carrier Protein, domain 2"/>
    <property type="match status" value="2"/>
</dbReference>
<dbReference type="GO" id="GO:0006633">
    <property type="term" value="P:fatty acid biosynthetic process"/>
    <property type="evidence" value="ECO:0007669"/>
    <property type="project" value="InterPro"/>
</dbReference>
<dbReference type="FunFam" id="3.40.366.10:FF:000002">
    <property type="entry name" value="Probable polyketide synthase 2"/>
    <property type="match status" value="1"/>
</dbReference>
<dbReference type="InterPro" id="IPR014043">
    <property type="entry name" value="Acyl_transferase_dom"/>
</dbReference>
<dbReference type="OrthoDB" id="329835at2759"/>
<dbReference type="InterPro" id="IPR016036">
    <property type="entry name" value="Malonyl_transacylase_ACP-bd"/>
</dbReference>
<dbReference type="InterPro" id="IPR049551">
    <property type="entry name" value="PKS_DH_C"/>
</dbReference>
<dbReference type="FunFam" id="1.10.1200.10:FF:000011">
    <property type="entry name" value="Sterigmatocystin biosynthesis polyketide synthase"/>
    <property type="match status" value="2"/>
</dbReference>
<dbReference type="PANTHER" id="PTHR43775">
    <property type="entry name" value="FATTY ACID SYNTHASE"/>
    <property type="match status" value="1"/>
</dbReference>
<feature type="domain" description="Ketosynthase family 3 (KS3)" evidence="8">
    <location>
        <begin position="375"/>
        <end position="807"/>
    </location>
</feature>
<dbReference type="InterPro" id="IPR001227">
    <property type="entry name" value="Ac_transferase_dom_sf"/>
</dbReference>
<gene>
    <name evidence="10" type="primary">terA</name>
    <name evidence="10" type="ORF">LSUE1_G000758</name>
</gene>